<dbReference type="Proteomes" id="UP001501729">
    <property type="component" value="Unassembled WGS sequence"/>
</dbReference>
<evidence type="ECO:0000313" key="1">
    <source>
        <dbReference type="EMBL" id="GAA5050665.1"/>
    </source>
</evidence>
<gene>
    <name evidence="1" type="ORF">GCM10025751_25060</name>
</gene>
<evidence type="ECO:0000313" key="2">
    <source>
        <dbReference type="Proteomes" id="UP001501729"/>
    </source>
</evidence>
<accession>A0AAV3UHU1</accession>
<proteinExistence type="predicted"/>
<keyword evidence="2" id="KW-1185">Reference proteome</keyword>
<comment type="caution">
    <text evidence="1">The sequence shown here is derived from an EMBL/GenBank/DDBJ whole genome shotgun (WGS) entry which is preliminary data.</text>
</comment>
<organism evidence="1 2">
    <name type="scientific">Haladaptatus pallidirubidus</name>
    <dbReference type="NCBI Taxonomy" id="1008152"/>
    <lineage>
        <taxon>Archaea</taxon>
        <taxon>Methanobacteriati</taxon>
        <taxon>Methanobacteriota</taxon>
        <taxon>Stenosarchaea group</taxon>
        <taxon>Halobacteria</taxon>
        <taxon>Halobacteriales</taxon>
        <taxon>Haladaptataceae</taxon>
        <taxon>Haladaptatus</taxon>
    </lineage>
</organism>
<sequence length="55" mass="6320">MVRFAMTKDIEISGVEVSGNEREENIQSIEQLLPDAEQFQNDPDKYSHLALLIEQ</sequence>
<reference evidence="1 2" key="1">
    <citation type="journal article" date="2019" name="Int. J. Syst. Evol. Microbiol.">
        <title>The Global Catalogue of Microorganisms (GCM) 10K type strain sequencing project: providing services to taxonomists for standard genome sequencing and annotation.</title>
        <authorList>
            <consortium name="The Broad Institute Genomics Platform"/>
            <consortium name="The Broad Institute Genome Sequencing Center for Infectious Disease"/>
            <person name="Wu L."/>
            <person name="Ma J."/>
        </authorList>
    </citation>
    <scope>NUCLEOTIDE SEQUENCE [LARGE SCALE GENOMIC DNA]</scope>
    <source>
        <strain evidence="1 2">JCM 17504</strain>
    </source>
</reference>
<protein>
    <submittedName>
        <fullName evidence="1">Uncharacterized protein</fullName>
    </submittedName>
</protein>
<name>A0AAV3UHU1_9EURY</name>
<dbReference type="EMBL" id="BAABKX010000008">
    <property type="protein sequence ID" value="GAA5050665.1"/>
    <property type="molecule type" value="Genomic_DNA"/>
</dbReference>
<dbReference type="AlphaFoldDB" id="A0AAV3UHU1"/>